<dbReference type="Gene3D" id="3.40.50.300">
    <property type="entry name" value="P-loop containing nucleotide triphosphate hydrolases"/>
    <property type="match status" value="1"/>
</dbReference>
<organism evidence="2 3">
    <name type="scientific">Floridaenema aerugineum BLCC-F46</name>
    <dbReference type="NCBI Taxonomy" id="3153654"/>
    <lineage>
        <taxon>Bacteria</taxon>
        <taxon>Bacillati</taxon>
        <taxon>Cyanobacteriota</taxon>
        <taxon>Cyanophyceae</taxon>
        <taxon>Oscillatoriophycideae</taxon>
        <taxon>Aerosakkonematales</taxon>
        <taxon>Aerosakkonemataceae</taxon>
        <taxon>Floridanema</taxon>
        <taxon>Floridanema aerugineum</taxon>
    </lineage>
</organism>
<feature type="region of interest" description="Disordered" evidence="1">
    <location>
        <begin position="429"/>
        <end position="448"/>
    </location>
</feature>
<dbReference type="Proteomes" id="UP001576774">
    <property type="component" value="Unassembled WGS sequence"/>
</dbReference>
<comment type="caution">
    <text evidence="2">The sequence shown here is derived from an EMBL/GenBank/DDBJ whole genome shotgun (WGS) entry which is preliminary data.</text>
</comment>
<name>A0ABV4X3A0_9CYAN</name>
<protein>
    <submittedName>
        <fullName evidence="2">Uncharacterized protein</fullName>
    </submittedName>
</protein>
<gene>
    <name evidence="2" type="ORF">ACE1CC_08450</name>
</gene>
<sequence length="630" mass="70662">MNLVELGIRSVLNKHFAGLSLVVSLGFLGLSVNEKEPFKTTYTSLAGISAASGYVQRKRQQKLREQLEGYGLDNNTIDAYIVASQRKNPFGINPSRPLTAGQLPTKIKLNDRQKALLEANKHFASLQLPPPRVKPTPMEMQMMMQQQAPQPVYRDAFNFDVFRQDPDQFPHILIVGATGDGKSTLAEYLGLLMSGNGGKRYAIAPHTKPDDWQGFDGVFGGGRYYGDEKDPEVSYEDIVNYRLDKPPTVSQVLKAIYAEMDRRYKLRDQGIEDYEQHEWFIDEIPAISSALKKLLAHVMEKLILEARKVKIRLWLLAQGQTVKLLGIEGKGEIRESLTYIRLGSFAKQYAKELMKSNDINPEFYQRLLEERWACMVEENYAQRPPYQLMKEAITQFSKTRLDWRSKAQNSLVGGTTKSLQSIRNSTQKVARIKTQKEPVGSDSLGSSSDNTIVLQNNLNSETITNTTLQELPSSVIADRLSNVMNNSVTNNSNADNSKLVAVESDNDDGSENDSYISDRSVISDNPDNIQLTTNKNDGVGSSISDVNKVHFTNIPAESDSRTLNDSVLVSEETIEAFGKSWTKTELKQVALDAIAKGEKRGEIIKNIWKMGGKKYKEGCNIWNMLELPET</sequence>
<evidence type="ECO:0000313" key="2">
    <source>
        <dbReference type="EMBL" id="MFB2876912.1"/>
    </source>
</evidence>
<accession>A0ABV4X3A0</accession>
<dbReference type="EMBL" id="JBHFNQ010000064">
    <property type="protein sequence ID" value="MFB2876912.1"/>
    <property type="molecule type" value="Genomic_DNA"/>
</dbReference>
<reference evidence="2 3" key="1">
    <citation type="submission" date="2024-09" db="EMBL/GenBank/DDBJ databases">
        <title>Floridaenema gen nov. (Aerosakkonemataceae, Aerosakkonematales ord. nov., Cyanobacteria) from benthic tropical and subtropical fresh waters, with the description of four new species.</title>
        <authorList>
            <person name="Moretto J.A."/>
            <person name="Berthold D.E."/>
            <person name="Lefler F.W."/>
            <person name="Huang I.-S."/>
            <person name="Laughinghouse H. IV."/>
        </authorList>
    </citation>
    <scope>NUCLEOTIDE SEQUENCE [LARGE SCALE GENOMIC DNA]</scope>
    <source>
        <strain evidence="2 3">BLCC-F46</strain>
    </source>
</reference>
<dbReference type="InterPro" id="IPR027417">
    <property type="entry name" value="P-loop_NTPase"/>
</dbReference>
<dbReference type="SUPFAM" id="SSF52540">
    <property type="entry name" value="P-loop containing nucleoside triphosphate hydrolases"/>
    <property type="match status" value="1"/>
</dbReference>
<keyword evidence="3" id="KW-1185">Reference proteome</keyword>
<evidence type="ECO:0000256" key="1">
    <source>
        <dbReference type="SAM" id="MobiDB-lite"/>
    </source>
</evidence>
<evidence type="ECO:0000313" key="3">
    <source>
        <dbReference type="Proteomes" id="UP001576774"/>
    </source>
</evidence>
<dbReference type="RefSeq" id="WP_413270028.1">
    <property type="nucleotide sequence ID" value="NZ_JBHFNQ010000064.1"/>
</dbReference>
<proteinExistence type="predicted"/>